<dbReference type="EMBL" id="SIRT01000002">
    <property type="protein sequence ID" value="TBN05512.1"/>
    <property type="molecule type" value="Genomic_DNA"/>
</dbReference>
<protein>
    <recommendedName>
        <fullName evidence="5">Lipoprotein</fullName>
    </recommendedName>
</protein>
<evidence type="ECO:0000313" key="3">
    <source>
        <dbReference type="EMBL" id="TBN05512.1"/>
    </source>
</evidence>
<keyword evidence="2" id="KW-0732">Signal</keyword>
<sequence length="385" mass="44393">MKPLMYCLSMLILLFFSCGQSQKHNDNFAEFDYDSEDIFEEDISAEFNEPKPERSQNTNRSLKGYKVMSKQFNLPVGVMPIPKDWMVKQKNKDGILFESEDGVKVYGERFISYFFSNNQQLNYMNQQSGRPVAPVKNISRVIQEDILPHAKSQGLKLVNQFPLPALAQFDKRFDSYLFKGIPENKQFQCIATEWVDKNGDKSIGIIRYFTNHYPTAGGMDWGYTLNAMGAPEHKYESAKKAFINSLVNFQINPQWVQTNNNFYSQKSRQGAAQHQQRMAATNAQGQASRNLGNTYSSISDSSFESWKRRNNMNDAGHSKSINNGIWERTTVSSPNTGQQYYVEGQNNYYWMNQNNEYIGTDNSLYNPNVDNSINNQDWTQYTIEN</sequence>
<evidence type="ECO:0008006" key="5">
    <source>
        <dbReference type="Google" id="ProtNLM"/>
    </source>
</evidence>
<evidence type="ECO:0000256" key="1">
    <source>
        <dbReference type="SAM" id="MobiDB-lite"/>
    </source>
</evidence>
<reference evidence="3 4" key="1">
    <citation type="submission" date="2019-02" db="EMBL/GenBank/DDBJ databases">
        <title>Hyunsoonleella sp., isolated from marine sediment.</title>
        <authorList>
            <person name="Liu B.-T."/>
        </authorList>
    </citation>
    <scope>NUCLEOTIDE SEQUENCE [LARGE SCALE GENOMIC DNA]</scope>
    <source>
        <strain evidence="3 4">T58</strain>
    </source>
</reference>
<organism evidence="3 4">
    <name type="scientific">Hyunsoonleella flava</name>
    <dbReference type="NCBI Taxonomy" id="2527939"/>
    <lineage>
        <taxon>Bacteria</taxon>
        <taxon>Pseudomonadati</taxon>
        <taxon>Bacteroidota</taxon>
        <taxon>Flavobacteriia</taxon>
        <taxon>Flavobacteriales</taxon>
        <taxon>Flavobacteriaceae</taxon>
    </lineage>
</organism>
<feature type="chain" id="PRO_5020424876" description="Lipoprotein" evidence="2">
    <location>
        <begin position="24"/>
        <end position="385"/>
    </location>
</feature>
<dbReference type="AlphaFoldDB" id="A0A4Q9FIX6"/>
<dbReference type="Proteomes" id="UP000291142">
    <property type="component" value="Unassembled WGS sequence"/>
</dbReference>
<name>A0A4Q9FIX6_9FLAO</name>
<feature type="region of interest" description="Disordered" evidence="1">
    <location>
        <begin position="267"/>
        <end position="295"/>
    </location>
</feature>
<accession>A0A4Q9FIX6</accession>
<dbReference type="OrthoDB" id="5496149at2"/>
<evidence type="ECO:0000256" key="2">
    <source>
        <dbReference type="SAM" id="SignalP"/>
    </source>
</evidence>
<keyword evidence="4" id="KW-1185">Reference proteome</keyword>
<feature type="signal peptide" evidence="2">
    <location>
        <begin position="1"/>
        <end position="23"/>
    </location>
</feature>
<gene>
    <name evidence="3" type="ORF">EYD45_04335</name>
</gene>
<dbReference type="PROSITE" id="PS51257">
    <property type="entry name" value="PROKAR_LIPOPROTEIN"/>
    <property type="match status" value="1"/>
</dbReference>
<dbReference type="RefSeq" id="WP_130963130.1">
    <property type="nucleotide sequence ID" value="NZ_SIRT01000002.1"/>
</dbReference>
<evidence type="ECO:0000313" key="4">
    <source>
        <dbReference type="Proteomes" id="UP000291142"/>
    </source>
</evidence>
<comment type="caution">
    <text evidence="3">The sequence shown here is derived from an EMBL/GenBank/DDBJ whole genome shotgun (WGS) entry which is preliminary data.</text>
</comment>
<proteinExistence type="predicted"/>